<protein>
    <recommendedName>
        <fullName evidence="3">F-box domain-containing protein</fullName>
    </recommendedName>
</protein>
<dbReference type="EMBL" id="ML978078">
    <property type="protein sequence ID" value="KAF2009607.1"/>
    <property type="molecule type" value="Genomic_DNA"/>
</dbReference>
<keyword evidence="2" id="KW-1185">Reference proteome</keyword>
<reference evidence="1" key="1">
    <citation type="journal article" date="2020" name="Stud. Mycol.">
        <title>101 Dothideomycetes genomes: a test case for predicting lifestyles and emergence of pathogens.</title>
        <authorList>
            <person name="Haridas S."/>
            <person name="Albert R."/>
            <person name="Binder M."/>
            <person name="Bloem J."/>
            <person name="Labutti K."/>
            <person name="Salamov A."/>
            <person name="Andreopoulos B."/>
            <person name="Baker S."/>
            <person name="Barry K."/>
            <person name="Bills G."/>
            <person name="Bluhm B."/>
            <person name="Cannon C."/>
            <person name="Castanera R."/>
            <person name="Culley D."/>
            <person name="Daum C."/>
            <person name="Ezra D."/>
            <person name="Gonzalez J."/>
            <person name="Henrissat B."/>
            <person name="Kuo A."/>
            <person name="Liang C."/>
            <person name="Lipzen A."/>
            <person name="Lutzoni F."/>
            <person name="Magnuson J."/>
            <person name="Mondo S."/>
            <person name="Nolan M."/>
            <person name="Ohm R."/>
            <person name="Pangilinan J."/>
            <person name="Park H.-J."/>
            <person name="Ramirez L."/>
            <person name="Alfaro M."/>
            <person name="Sun H."/>
            <person name="Tritt A."/>
            <person name="Yoshinaga Y."/>
            <person name="Zwiers L.-H."/>
            <person name="Turgeon B."/>
            <person name="Goodwin S."/>
            <person name="Spatafora J."/>
            <person name="Crous P."/>
            <person name="Grigoriev I."/>
        </authorList>
    </citation>
    <scope>NUCLEOTIDE SEQUENCE</scope>
    <source>
        <strain evidence="1">CBS 175.79</strain>
    </source>
</reference>
<evidence type="ECO:0000313" key="2">
    <source>
        <dbReference type="Proteomes" id="UP000799778"/>
    </source>
</evidence>
<sequence length="505" mass="56170">MGLLDLPLEVIDEIISLTLPVGIESFALSCKAINARAGPQIKRHNAYKRRWRHALIVGNPQVSALRAIAEIADDSLAAEYVESLHLRVPNTVMAAHGGGANIQQPHAHMQKVAALVAASAIDQQLRIDPSEWWEAIENESTSEPMSPTEYSYEDSLFTTVALIDHLPNLNTLQLSPAWSDFQPLQDAHQEQTQKLGAILDALVENANRYPDSNIPLSRLHTILPFMSEGYEERAGLQTLLPFLELTGLKELFLISCLAVDDNYTGIPFRWRSPDAVSSLTRMELAYCCMDADGLSQLVSHTPQLQVFRYSHQTKWHGCQHDWNPGTFVEVLARYCGKTLKDLAITIDDLFGEIENGASSFLSLPHLVYLEVDVLIFCGPPVESGQRRGMAGSPPTGQKPWAPIDIPCIGSMLPDNVVEVQINTDFPEPDESALRALLKNIRTQRQERLKKLETVVIRQQDANSGQVLADESGVVLDVFDVEGAPRSMMPNWKRQFEQRVGGIHFT</sequence>
<dbReference type="OrthoDB" id="5421601at2759"/>
<gene>
    <name evidence="1" type="ORF">BU24DRAFT_357775</name>
</gene>
<dbReference type="AlphaFoldDB" id="A0A6A5XA13"/>
<evidence type="ECO:0008006" key="3">
    <source>
        <dbReference type="Google" id="ProtNLM"/>
    </source>
</evidence>
<evidence type="ECO:0000313" key="1">
    <source>
        <dbReference type="EMBL" id="KAF2009607.1"/>
    </source>
</evidence>
<organism evidence="1 2">
    <name type="scientific">Aaosphaeria arxii CBS 175.79</name>
    <dbReference type="NCBI Taxonomy" id="1450172"/>
    <lineage>
        <taxon>Eukaryota</taxon>
        <taxon>Fungi</taxon>
        <taxon>Dikarya</taxon>
        <taxon>Ascomycota</taxon>
        <taxon>Pezizomycotina</taxon>
        <taxon>Dothideomycetes</taxon>
        <taxon>Pleosporomycetidae</taxon>
        <taxon>Pleosporales</taxon>
        <taxon>Pleosporales incertae sedis</taxon>
        <taxon>Aaosphaeria</taxon>
    </lineage>
</organism>
<name>A0A6A5XA13_9PLEO</name>
<proteinExistence type="predicted"/>
<dbReference type="Proteomes" id="UP000799778">
    <property type="component" value="Unassembled WGS sequence"/>
</dbReference>
<dbReference type="RefSeq" id="XP_033377946.1">
    <property type="nucleotide sequence ID" value="XM_033523969.1"/>
</dbReference>
<dbReference type="GeneID" id="54281366"/>
<accession>A0A6A5XA13</accession>